<dbReference type="VEuPathDB" id="FungiDB:PV10_06496"/>
<proteinExistence type="predicted"/>
<dbReference type="InterPro" id="IPR052050">
    <property type="entry name" value="SecEffector_AnkRepeat"/>
</dbReference>
<dbReference type="Proteomes" id="UP000054302">
    <property type="component" value="Unassembled WGS sequence"/>
</dbReference>
<dbReference type="SUPFAM" id="SSF52507">
    <property type="entry name" value="Homo-oligomeric flavin-containing Cys decarboxylases, HFCD"/>
    <property type="match status" value="1"/>
</dbReference>
<dbReference type="PANTHER" id="PTHR46586:SF3">
    <property type="entry name" value="ANKYRIN REPEAT-CONTAINING PROTEIN"/>
    <property type="match status" value="1"/>
</dbReference>
<evidence type="ECO:0000313" key="1">
    <source>
        <dbReference type="EMBL" id="KIV92016.1"/>
    </source>
</evidence>
<organism evidence="1 2">
    <name type="scientific">Exophiala mesophila</name>
    <name type="common">Black yeast-like fungus</name>
    <dbReference type="NCBI Taxonomy" id="212818"/>
    <lineage>
        <taxon>Eukaryota</taxon>
        <taxon>Fungi</taxon>
        <taxon>Dikarya</taxon>
        <taxon>Ascomycota</taxon>
        <taxon>Pezizomycotina</taxon>
        <taxon>Eurotiomycetes</taxon>
        <taxon>Chaetothyriomycetidae</taxon>
        <taxon>Chaetothyriales</taxon>
        <taxon>Herpotrichiellaceae</taxon>
        <taxon>Exophiala</taxon>
    </lineage>
</organism>
<dbReference type="Gene3D" id="3.40.50.1950">
    <property type="entry name" value="Flavin prenyltransferase-like"/>
    <property type="match status" value="1"/>
</dbReference>
<dbReference type="AlphaFoldDB" id="A0A0D1XUX4"/>
<protein>
    <submittedName>
        <fullName evidence="1">Uncharacterized protein</fullName>
    </submittedName>
</protein>
<dbReference type="HOGENOM" id="CLU_019412_0_0_1"/>
<dbReference type="STRING" id="212818.A0A0D1XUX4"/>
<dbReference type="InterPro" id="IPR036551">
    <property type="entry name" value="Flavin_trans-like"/>
</dbReference>
<keyword evidence="2" id="KW-1185">Reference proteome</keyword>
<dbReference type="RefSeq" id="XP_016223590.1">
    <property type="nucleotide sequence ID" value="XM_016371297.1"/>
</dbReference>
<dbReference type="EMBL" id="KN847523">
    <property type="protein sequence ID" value="KIV92016.1"/>
    <property type="molecule type" value="Genomic_DNA"/>
</dbReference>
<name>A0A0D1XUX4_EXOME</name>
<dbReference type="PANTHER" id="PTHR46586">
    <property type="entry name" value="ANKYRIN REPEAT-CONTAINING PROTEIN"/>
    <property type="match status" value="1"/>
</dbReference>
<reference evidence="1 2" key="1">
    <citation type="submission" date="2015-01" db="EMBL/GenBank/DDBJ databases">
        <title>The Genome Sequence of Exophiala mesophila CBS40295.</title>
        <authorList>
            <consortium name="The Broad Institute Genomics Platform"/>
            <person name="Cuomo C."/>
            <person name="de Hoog S."/>
            <person name="Gorbushina A."/>
            <person name="Stielow B."/>
            <person name="Teixiera M."/>
            <person name="Abouelleil A."/>
            <person name="Chapman S.B."/>
            <person name="Priest M."/>
            <person name="Young S.K."/>
            <person name="Wortman J."/>
            <person name="Nusbaum C."/>
            <person name="Birren B."/>
        </authorList>
    </citation>
    <scope>NUCLEOTIDE SEQUENCE [LARGE SCALE GENOMIC DNA]</scope>
    <source>
        <strain evidence="1 2">CBS 40295</strain>
    </source>
</reference>
<dbReference type="OMA" id="HVHVLDF"/>
<dbReference type="GO" id="GO:0003824">
    <property type="term" value="F:catalytic activity"/>
    <property type="evidence" value="ECO:0007669"/>
    <property type="project" value="InterPro"/>
</dbReference>
<dbReference type="SUPFAM" id="SSF140860">
    <property type="entry name" value="Pseudo ankyrin repeat-like"/>
    <property type="match status" value="1"/>
</dbReference>
<accession>A0A0D1XUX4</accession>
<gene>
    <name evidence="1" type="ORF">PV10_06496</name>
</gene>
<evidence type="ECO:0000313" key="2">
    <source>
        <dbReference type="Proteomes" id="UP000054302"/>
    </source>
</evidence>
<sequence>MSSDTTMSLTSNSRPGRRRVNVLLYLTDKIGPEVLPYLIQNPDVNLRVVSESSKLDFQRHVSPLVNLDDVQWYENTPQDPYRNQAKMLGHRLARWSDLLCAVMDAGMISLMLAGFTSDVILHVLRCWDVSKRITLLPELSVDQWNHPMWKKQLSKIHRKWDWVHVLTPALWTYADDPYNHSQPGPNPLGPEADLEIQWQWDGPEEILESIQTEAQTVLRSSRPKPFSSIPHLSPVNSESSKPRLPIEIWTMILDHLGDWELATALGIFTHIPVPHEWRPLIPSSLSTRRSLEYTILTQPISQFKTWFTANTTTQPPTTLSQTATRLIFRFSMTEFLTYLAMHQKDIFWTSFGVALLPHKASLIYNSPTILQWWRDCPAVIKKEYGHEAMDGASRAGFVEVLDWWLNSGLKLTYTEKALESASAKGHVQVLEWWRVNSLKLAGTPSEMPLKVGKSILLAAQSGRTNSIEWWENSGIPYAHEDGVARLASQHGHVPVLELWHSFKGSKMIFDNQVLVGATKNGHADVLQWWKEVSRRSGLRVEYKTCDIEEAMEDAVGGGGECEVREWWGRNGLNLGVGTGEWMRVKTL</sequence>
<dbReference type="GeneID" id="27324341"/>
<dbReference type="OrthoDB" id="70387at2759"/>